<gene>
    <name evidence="4" type="ORF">SAMN05421803_1175</name>
</gene>
<feature type="binding site" evidence="2">
    <location>
        <position position="100"/>
    </location>
    <ligand>
        <name>substrate</name>
    </ligand>
</feature>
<dbReference type="InterPro" id="IPR029058">
    <property type="entry name" value="AB_hydrolase_fold"/>
</dbReference>
<sequence>MRPTDDTALIPGAEPFSHRGSDVGVLLCHGFTGSPRSLRPWAEYLAAAGLSVELPRLPGHGTVWTDMAGTTTDDWYAEVERALLDLSGRCSEVFVMGLSMGGALSLRLAQEHPGLVRGLVLVNPSLAVEDLRLPVIAPFRNLVARFLPTTPGVESDIAKQDGGRGEGGYDRVPTAAAATLPKLWRAVQEGLSGLRTPILAYRSPQDHVVGPRSLRILARRAVNARLTIHLLHDSYHVATLDHDAADIFDGSLAFVRAHAGSGEGADR</sequence>
<dbReference type="STRING" id="758803.SAMN05421803_1175"/>
<feature type="active site" description="Charge relay system" evidence="1">
    <location>
        <position position="206"/>
    </location>
</feature>
<dbReference type="EMBL" id="FQZK01000017">
    <property type="protein sequence ID" value="SHK28721.1"/>
    <property type="molecule type" value="Genomic_DNA"/>
</dbReference>
<reference evidence="4 5" key="1">
    <citation type="submission" date="2016-11" db="EMBL/GenBank/DDBJ databases">
        <authorList>
            <person name="Jaros S."/>
            <person name="Januszkiewicz K."/>
            <person name="Wedrychowicz H."/>
        </authorList>
    </citation>
    <scope>NUCLEOTIDE SEQUENCE [LARGE SCALE GENOMIC DNA]</scope>
    <source>
        <strain evidence="4 5">CGMCC 4.5723</strain>
    </source>
</reference>
<evidence type="ECO:0000256" key="1">
    <source>
        <dbReference type="PIRSR" id="PIRSR017388-1"/>
    </source>
</evidence>
<dbReference type="SUPFAM" id="SSF53474">
    <property type="entry name" value="alpha/beta-Hydrolases"/>
    <property type="match status" value="1"/>
</dbReference>
<dbReference type="InterPro" id="IPR012354">
    <property type="entry name" value="Esterase_lipase"/>
</dbReference>
<name>A0A1M6R8D0_9ACTN</name>
<dbReference type="PANTHER" id="PTHR43798:SF33">
    <property type="entry name" value="HYDROLASE, PUTATIVE (AFU_ORTHOLOGUE AFUA_2G14860)-RELATED"/>
    <property type="match status" value="1"/>
</dbReference>
<dbReference type="AlphaFoldDB" id="A0A1M6R8D0"/>
<feature type="active site" description="Charge relay system" evidence="1">
    <location>
        <position position="236"/>
    </location>
</feature>
<keyword evidence="5" id="KW-1185">Reference proteome</keyword>
<dbReference type="Pfam" id="PF12697">
    <property type="entry name" value="Abhydrolase_6"/>
    <property type="match status" value="1"/>
</dbReference>
<dbReference type="GO" id="GO:0052689">
    <property type="term" value="F:carboxylic ester hydrolase activity"/>
    <property type="evidence" value="ECO:0007669"/>
    <property type="project" value="InterPro"/>
</dbReference>
<dbReference type="PANTHER" id="PTHR43798">
    <property type="entry name" value="MONOACYLGLYCEROL LIPASE"/>
    <property type="match status" value="1"/>
</dbReference>
<dbReference type="GO" id="GO:0016020">
    <property type="term" value="C:membrane"/>
    <property type="evidence" value="ECO:0007669"/>
    <property type="project" value="TreeGrafter"/>
</dbReference>
<evidence type="ECO:0000313" key="5">
    <source>
        <dbReference type="Proteomes" id="UP000184452"/>
    </source>
</evidence>
<feature type="domain" description="AB hydrolase-1" evidence="3">
    <location>
        <begin position="25"/>
        <end position="243"/>
    </location>
</feature>
<organism evidence="4 5">
    <name type="scientific">Nocardiopsis flavescens</name>
    <dbReference type="NCBI Taxonomy" id="758803"/>
    <lineage>
        <taxon>Bacteria</taxon>
        <taxon>Bacillati</taxon>
        <taxon>Actinomycetota</taxon>
        <taxon>Actinomycetes</taxon>
        <taxon>Streptosporangiales</taxon>
        <taxon>Nocardiopsidaceae</taxon>
        <taxon>Nocardiopsis</taxon>
    </lineage>
</organism>
<dbReference type="InterPro" id="IPR050266">
    <property type="entry name" value="AB_hydrolase_sf"/>
</dbReference>
<dbReference type="InterPro" id="IPR000073">
    <property type="entry name" value="AB_hydrolase_1"/>
</dbReference>
<dbReference type="Gene3D" id="3.40.50.1820">
    <property type="entry name" value="alpha/beta hydrolase"/>
    <property type="match status" value="1"/>
</dbReference>
<dbReference type="Proteomes" id="UP000184452">
    <property type="component" value="Unassembled WGS sequence"/>
</dbReference>
<feature type="active site" description="Nucleophile" evidence="1">
    <location>
        <position position="99"/>
    </location>
</feature>
<proteinExistence type="predicted"/>
<evidence type="ECO:0000313" key="4">
    <source>
        <dbReference type="EMBL" id="SHK28721.1"/>
    </source>
</evidence>
<evidence type="ECO:0000259" key="3">
    <source>
        <dbReference type="Pfam" id="PF12697"/>
    </source>
</evidence>
<dbReference type="PIRSF" id="PIRSF017388">
    <property type="entry name" value="Esterase_lipase"/>
    <property type="match status" value="1"/>
</dbReference>
<accession>A0A1M6R8D0</accession>
<feature type="binding site" evidence="2">
    <location>
        <position position="31"/>
    </location>
    <ligand>
        <name>substrate</name>
    </ligand>
</feature>
<protein>
    <submittedName>
        <fullName evidence="4">Carboxylesterase</fullName>
    </submittedName>
</protein>
<dbReference type="RefSeq" id="WP_073381559.1">
    <property type="nucleotide sequence ID" value="NZ_FQZK01000017.1"/>
</dbReference>
<evidence type="ECO:0000256" key="2">
    <source>
        <dbReference type="PIRSR" id="PIRSR017388-2"/>
    </source>
</evidence>
<dbReference type="OrthoDB" id="9786110at2"/>